<proteinExistence type="inferred from homology"/>
<comment type="similarity">
    <text evidence="1">Belongs to the ComF/GntX family.</text>
</comment>
<accession>A0ABV8AF23</accession>
<sequence>MDNEELMCTSCRHQLPVTNYHFVDNEAVKKVLYGRIKLKNATSLLHFSKKGLVQELLHNLKYRGHEDIGKHFGQWLGAELKETGDYNSVDVVIPVPLHKSKLRSRGYNQVDKFAQEIALALNVEFRKDLLIKQFATKTQVFKNRLMRYDDAKAQFKLIDTEILKNKHVLLVDDIITTGATLETCANELLKTEGLTLSVATIAIAD</sequence>
<evidence type="ECO:0000313" key="3">
    <source>
        <dbReference type="EMBL" id="MFC3876533.1"/>
    </source>
</evidence>
<dbReference type="CDD" id="cd06223">
    <property type="entry name" value="PRTases_typeI"/>
    <property type="match status" value="1"/>
</dbReference>
<organism evidence="3 4">
    <name type="scientific">Winogradskyella maritima</name>
    <dbReference type="NCBI Taxonomy" id="1517766"/>
    <lineage>
        <taxon>Bacteria</taxon>
        <taxon>Pseudomonadati</taxon>
        <taxon>Bacteroidota</taxon>
        <taxon>Flavobacteriia</taxon>
        <taxon>Flavobacteriales</taxon>
        <taxon>Flavobacteriaceae</taxon>
        <taxon>Winogradskyella</taxon>
    </lineage>
</organism>
<name>A0ABV8AF23_9FLAO</name>
<dbReference type="RefSeq" id="WP_386097532.1">
    <property type="nucleotide sequence ID" value="NZ_JBHSAT010000004.1"/>
</dbReference>
<dbReference type="Gene3D" id="3.40.50.2020">
    <property type="match status" value="1"/>
</dbReference>
<dbReference type="InterPro" id="IPR051910">
    <property type="entry name" value="ComF/GntX_DNA_util-trans"/>
</dbReference>
<dbReference type="SUPFAM" id="SSF53271">
    <property type="entry name" value="PRTase-like"/>
    <property type="match status" value="1"/>
</dbReference>
<evidence type="ECO:0000313" key="4">
    <source>
        <dbReference type="Proteomes" id="UP001595812"/>
    </source>
</evidence>
<keyword evidence="4" id="KW-1185">Reference proteome</keyword>
<evidence type="ECO:0000256" key="1">
    <source>
        <dbReference type="ARBA" id="ARBA00008007"/>
    </source>
</evidence>
<dbReference type="Proteomes" id="UP001595812">
    <property type="component" value="Unassembled WGS sequence"/>
</dbReference>
<gene>
    <name evidence="3" type="ORF">ACFOSX_04745</name>
</gene>
<dbReference type="PANTHER" id="PTHR47505:SF1">
    <property type="entry name" value="DNA UTILIZATION PROTEIN YHGH"/>
    <property type="match status" value="1"/>
</dbReference>
<dbReference type="PANTHER" id="PTHR47505">
    <property type="entry name" value="DNA UTILIZATION PROTEIN YHGH"/>
    <property type="match status" value="1"/>
</dbReference>
<feature type="domain" description="Phosphoribosyltransferase" evidence="2">
    <location>
        <begin position="113"/>
        <end position="203"/>
    </location>
</feature>
<dbReference type="EMBL" id="JBHSAT010000004">
    <property type="protein sequence ID" value="MFC3876533.1"/>
    <property type="molecule type" value="Genomic_DNA"/>
</dbReference>
<evidence type="ECO:0000259" key="2">
    <source>
        <dbReference type="Pfam" id="PF00156"/>
    </source>
</evidence>
<comment type="caution">
    <text evidence="3">The sequence shown here is derived from an EMBL/GenBank/DDBJ whole genome shotgun (WGS) entry which is preliminary data.</text>
</comment>
<dbReference type="InterPro" id="IPR029057">
    <property type="entry name" value="PRTase-like"/>
</dbReference>
<protein>
    <submittedName>
        <fullName evidence="3">ComF family protein</fullName>
    </submittedName>
</protein>
<dbReference type="Pfam" id="PF00156">
    <property type="entry name" value="Pribosyltran"/>
    <property type="match status" value="1"/>
</dbReference>
<reference evidence="4" key="1">
    <citation type="journal article" date="2019" name="Int. J. Syst. Evol. Microbiol.">
        <title>The Global Catalogue of Microorganisms (GCM) 10K type strain sequencing project: providing services to taxonomists for standard genome sequencing and annotation.</title>
        <authorList>
            <consortium name="The Broad Institute Genomics Platform"/>
            <consortium name="The Broad Institute Genome Sequencing Center for Infectious Disease"/>
            <person name="Wu L."/>
            <person name="Ma J."/>
        </authorList>
    </citation>
    <scope>NUCLEOTIDE SEQUENCE [LARGE SCALE GENOMIC DNA]</scope>
    <source>
        <strain evidence="4">CECT 8979</strain>
    </source>
</reference>
<dbReference type="InterPro" id="IPR000836">
    <property type="entry name" value="PRTase_dom"/>
</dbReference>